<feature type="domain" description="Peptidase C14 caspase" evidence="1">
    <location>
        <begin position="21"/>
        <end position="204"/>
    </location>
</feature>
<dbReference type="InterPro" id="IPR011600">
    <property type="entry name" value="Pept_C14_caspase"/>
</dbReference>
<comment type="caution">
    <text evidence="2">The sequence shown here is derived from an EMBL/GenBank/DDBJ whole genome shotgun (WGS) entry which is preliminary data.</text>
</comment>
<evidence type="ECO:0000313" key="3">
    <source>
        <dbReference type="Proteomes" id="UP000028725"/>
    </source>
</evidence>
<organism evidence="2 3">
    <name type="scientific">Hyalangium minutum</name>
    <dbReference type="NCBI Taxonomy" id="394096"/>
    <lineage>
        <taxon>Bacteria</taxon>
        <taxon>Pseudomonadati</taxon>
        <taxon>Myxococcota</taxon>
        <taxon>Myxococcia</taxon>
        <taxon>Myxococcales</taxon>
        <taxon>Cystobacterineae</taxon>
        <taxon>Archangiaceae</taxon>
        <taxon>Hyalangium</taxon>
    </lineage>
</organism>
<gene>
    <name evidence="2" type="ORF">DB31_2394</name>
</gene>
<dbReference type="SUPFAM" id="SSF52129">
    <property type="entry name" value="Caspase-like"/>
    <property type="match status" value="1"/>
</dbReference>
<dbReference type="Pfam" id="PF00656">
    <property type="entry name" value="Peptidase_C14"/>
    <property type="match status" value="1"/>
</dbReference>
<dbReference type="Proteomes" id="UP000028725">
    <property type="component" value="Unassembled WGS sequence"/>
</dbReference>
<evidence type="ECO:0000313" key="2">
    <source>
        <dbReference type="EMBL" id="KFE63982.1"/>
    </source>
</evidence>
<proteinExistence type="predicted"/>
<protein>
    <recommendedName>
        <fullName evidence="1">Peptidase C14 caspase domain-containing protein</fullName>
    </recommendedName>
</protein>
<dbReference type="EMBL" id="JMCB01000015">
    <property type="protein sequence ID" value="KFE63982.1"/>
    <property type="molecule type" value="Genomic_DNA"/>
</dbReference>
<accession>A0A085W8G9</accession>
<dbReference type="GO" id="GO:0004197">
    <property type="term" value="F:cysteine-type endopeptidase activity"/>
    <property type="evidence" value="ECO:0007669"/>
    <property type="project" value="InterPro"/>
</dbReference>
<dbReference type="GO" id="GO:0006508">
    <property type="term" value="P:proteolysis"/>
    <property type="evidence" value="ECO:0007669"/>
    <property type="project" value="InterPro"/>
</dbReference>
<dbReference type="InterPro" id="IPR029030">
    <property type="entry name" value="Caspase-like_dom_sf"/>
</dbReference>
<dbReference type="PATRIC" id="fig|394096.3.peg.6726"/>
<dbReference type="STRING" id="394096.DB31_2394"/>
<dbReference type="AlphaFoldDB" id="A0A085W8G9"/>
<evidence type="ECO:0000259" key="1">
    <source>
        <dbReference type="Pfam" id="PF00656"/>
    </source>
</evidence>
<dbReference type="RefSeq" id="WP_044195150.1">
    <property type="nucleotide sequence ID" value="NZ_JMCB01000015.1"/>
</dbReference>
<name>A0A085W8G9_9BACT</name>
<keyword evidence="3" id="KW-1185">Reference proteome</keyword>
<dbReference type="OrthoDB" id="9804257at2"/>
<dbReference type="Gene3D" id="3.40.50.1460">
    <property type="match status" value="1"/>
</dbReference>
<sequence>MIGAFLLALLAASPPAEPGPRRFAIAVGTNQGIGSDAPLRYAERDARSVLSVLGEAGGVRPEDSLLLLGATADELRARLARFGERLQEQARPGDQLFVYVSSHAEAEALHLSGTRLPIREVVHFVEQAPVGVALLVVDSCQSGRAARIKGLKPLPDIRMSVEQPQIAGRIIITASAADESAQESDALAGSIFTHHLVAALRGAADLTGDGRITLAEAYAYSYARTIESSLLSHAGVQHPHFRFDLQGQGELILTSPATASSLLTLAIPEPGDWTVTTSSGEPFLGLVRKGEGVATLALPAGSYLLTTRKERSALTARVEVPPAGRIEVTRDQLVPSGLVFHPIKGSASGRWMLHLGPALGRPLVSTFGPMVGANTQLQYAWASDALNVVTAALGLKHGRHEQMQLLQNDFELRLGVGRLMRDPEGLQLQLSAELGGFLARQWEPGTGNASFGFQPYTGAAGALWVPITGPLRLTFLGNAGPAWVRTLSGHHLVWTYGGSVGMGLVQ</sequence>
<reference evidence="2 3" key="1">
    <citation type="submission" date="2014-04" db="EMBL/GenBank/DDBJ databases">
        <title>Genome assembly of Hyalangium minutum DSM 14724.</title>
        <authorList>
            <person name="Sharma G."/>
            <person name="Subramanian S."/>
        </authorList>
    </citation>
    <scope>NUCLEOTIDE SEQUENCE [LARGE SCALE GENOMIC DNA]</scope>
    <source>
        <strain evidence="2 3">DSM 14724</strain>
    </source>
</reference>